<dbReference type="InterPro" id="IPR001930">
    <property type="entry name" value="Peptidase_M1"/>
</dbReference>
<name>A0ABP9BZJ2_9ACTN</name>
<evidence type="ECO:0000259" key="14">
    <source>
        <dbReference type="Pfam" id="PF01433"/>
    </source>
</evidence>
<feature type="compositionally biased region" description="Basic and acidic residues" evidence="13">
    <location>
        <begin position="729"/>
        <end position="739"/>
    </location>
</feature>
<dbReference type="SUPFAM" id="SSF55486">
    <property type="entry name" value="Metalloproteases ('zincins'), catalytic domain"/>
    <property type="match status" value="1"/>
</dbReference>
<dbReference type="InterPro" id="IPR045357">
    <property type="entry name" value="Aminopeptidase_N-like_N"/>
</dbReference>
<dbReference type="EC" id="3.4.11.2" evidence="4 12"/>
<dbReference type="Pfam" id="PF17900">
    <property type="entry name" value="Peptidase_M1_N"/>
    <property type="match status" value="1"/>
</dbReference>
<accession>A0ABP9BZJ2</accession>
<dbReference type="RefSeq" id="WP_345620322.1">
    <property type="nucleotide sequence ID" value="NZ_BAABIG010000026.1"/>
</dbReference>
<dbReference type="InterPro" id="IPR012778">
    <property type="entry name" value="Pept_M1_aminopeptidase"/>
</dbReference>
<evidence type="ECO:0000256" key="4">
    <source>
        <dbReference type="ARBA" id="ARBA00012564"/>
    </source>
</evidence>
<dbReference type="InterPro" id="IPR042097">
    <property type="entry name" value="Aminopeptidase_N-like_N_sf"/>
</dbReference>
<evidence type="ECO:0000256" key="1">
    <source>
        <dbReference type="ARBA" id="ARBA00000098"/>
    </source>
</evidence>
<keyword evidence="7" id="KW-0645">Protease</keyword>
<evidence type="ECO:0000256" key="11">
    <source>
        <dbReference type="ARBA" id="ARBA00023049"/>
    </source>
</evidence>
<evidence type="ECO:0000256" key="5">
    <source>
        <dbReference type="ARBA" id="ARBA00015611"/>
    </source>
</evidence>
<dbReference type="InterPro" id="IPR050344">
    <property type="entry name" value="Peptidase_M1_aminopeptidases"/>
</dbReference>
<comment type="caution">
    <text evidence="17">The sequence shown here is derived from an EMBL/GenBank/DDBJ whole genome shotgun (WGS) entry which is preliminary data.</text>
</comment>
<keyword evidence="10" id="KW-0862">Zinc</keyword>
<keyword evidence="9" id="KW-0378">Hydrolase</keyword>
<dbReference type="Proteomes" id="UP001501265">
    <property type="component" value="Unassembled WGS sequence"/>
</dbReference>
<keyword evidence="11" id="KW-0482">Metalloprotease</keyword>
<evidence type="ECO:0000256" key="3">
    <source>
        <dbReference type="ARBA" id="ARBA00010136"/>
    </source>
</evidence>
<evidence type="ECO:0000256" key="7">
    <source>
        <dbReference type="ARBA" id="ARBA00022670"/>
    </source>
</evidence>
<dbReference type="GO" id="GO:0004177">
    <property type="term" value="F:aminopeptidase activity"/>
    <property type="evidence" value="ECO:0007669"/>
    <property type="project" value="UniProtKB-KW"/>
</dbReference>
<evidence type="ECO:0000256" key="10">
    <source>
        <dbReference type="ARBA" id="ARBA00022833"/>
    </source>
</evidence>
<dbReference type="PANTHER" id="PTHR11533:SF174">
    <property type="entry name" value="PUROMYCIN-SENSITIVE AMINOPEPTIDASE-RELATED"/>
    <property type="match status" value="1"/>
</dbReference>
<protein>
    <recommendedName>
        <fullName evidence="5 12">Aminopeptidase N</fullName>
        <ecNumber evidence="4 12">3.4.11.2</ecNumber>
    </recommendedName>
</protein>
<dbReference type="Gene3D" id="2.60.40.1730">
    <property type="entry name" value="tricorn interacting facor f3 domain"/>
    <property type="match status" value="1"/>
</dbReference>
<dbReference type="Gene3D" id="1.10.390.10">
    <property type="entry name" value="Neutral Protease Domain 2"/>
    <property type="match status" value="1"/>
</dbReference>
<feature type="domain" description="Peptidase M1 membrane alanine aminopeptidase" evidence="14">
    <location>
        <begin position="242"/>
        <end position="457"/>
    </location>
</feature>
<dbReference type="PANTHER" id="PTHR11533">
    <property type="entry name" value="PROTEASE M1 ZINC METALLOPROTEASE"/>
    <property type="match status" value="1"/>
</dbReference>
<comment type="similarity">
    <text evidence="3">Belongs to the peptidase M1 family.</text>
</comment>
<evidence type="ECO:0000259" key="15">
    <source>
        <dbReference type="Pfam" id="PF11838"/>
    </source>
</evidence>
<dbReference type="InterPro" id="IPR024571">
    <property type="entry name" value="ERAP1-like_C_dom"/>
</dbReference>
<gene>
    <name evidence="17" type="primary">pepN_1</name>
    <name evidence="17" type="ORF">GCM10023220_32270</name>
</gene>
<dbReference type="InterPro" id="IPR027268">
    <property type="entry name" value="Peptidase_M4/M1_CTD_sf"/>
</dbReference>
<organism evidence="17 18">
    <name type="scientific">Streptomyces ziwulingensis</name>
    <dbReference type="NCBI Taxonomy" id="1045501"/>
    <lineage>
        <taxon>Bacteria</taxon>
        <taxon>Bacillati</taxon>
        <taxon>Actinomycetota</taxon>
        <taxon>Actinomycetes</taxon>
        <taxon>Kitasatosporales</taxon>
        <taxon>Streptomycetaceae</taxon>
        <taxon>Streptomyces</taxon>
    </lineage>
</organism>
<feature type="domain" description="ERAP1-like C-terminal" evidence="15">
    <location>
        <begin position="547"/>
        <end position="856"/>
    </location>
</feature>
<dbReference type="CDD" id="cd09602">
    <property type="entry name" value="M1_APN"/>
    <property type="match status" value="1"/>
</dbReference>
<dbReference type="EMBL" id="BAABIG010000026">
    <property type="protein sequence ID" value="GAA4801192.1"/>
    <property type="molecule type" value="Genomic_DNA"/>
</dbReference>
<comment type="cofactor">
    <cofactor evidence="2">
        <name>Zn(2+)</name>
        <dbReference type="ChEBI" id="CHEBI:29105"/>
    </cofactor>
</comment>
<dbReference type="Pfam" id="PF01433">
    <property type="entry name" value="Peptidase_M1"/>
    <property type="match status" value="1"/>
</dbReference>
<evidence type="ECO:0000313" key="18">
    <source>
        <dbReference type="Proteomes" id="UP001501265"/>
    </source>
</evidence>
<dbReference type="SUPFAM" id="SSF63737">
    <property type="entry name" value="Leukotriene A4 hydrolase N-terminal domain"/>
    <property type="match status" value="1"/>
</dbReference>
<evidence type="ECO:0000256" key="6">
    <source>
        <dbReference type="ARBA" id="ARBA00022438"/>
    </source>
</evidence>
<feature type="domain" description="Aminopeptidase N-like N-terminal" evidence="16">
    <location>
        <begin position="121"/>
        <end position="200"/>
    </location>
</feature>
<evidence type="ECO:0000256" key="2">
    <source>
        <dbReference type="ARBA" id="ARBA00001947"/>
    </source>
</evidence>
<keyword evidence="6 17" id="KW-0031">Aminopeptidase</keyword>
<keyword evidence="18" id="KW-1185">Reference proteome</keyword>
<evidence type="ECO:0000256" key="9">
    <source>
        <dbReference type="ARBA" id="ARBA00022801"/>
    </source>
</evidence>
<evidence type="ECO:0000313" key="17">
    <source>
        <dbReference type="EMBL" id="GAA4801192.1"/>
    </source>
</evidence>
<proteinExistence type="inferred from homology"/>
<evidence type="ECO:0000256" key="8">
    <source>
        <dbReference type="ARBA" id="ARBA00022723"/>
    </source>
</evidence>
<reference evidence="18" key="1">
    <citation type="journal article" date="2019" name="Int. J. Syst. Evol. Microbiol.">
        <title>The Global Catalogue of Microorganisms (GCM) 10K type strain sequencing project: providing services to taxonomists for standard genome sequencing and annotation.</title>
        <authorList>
            <consortium name="The Broad Institute Genomics Platform"/>
            <consortium name="The Broad Institute Genome Sequencing Center for Infectious Disease"/>
            <person name="Wu L."/>
            <person name="Ma J."/>
        </authorList>
    </citation>
    <scope>NUCLEOTIDE SEQUENCE [LARGE SCALE GENOMIC DNA]</scope>
    <source>
        <strain evidence="18">JCM 18081</strain>
    </source>
</reference>
<keyword evidence="8" id="KW-0479">Metal-binding</keyword>
<evidence type="ECO:0000259" key="16">
    <source>
        <dbReference type="Pfam" id="PF17900"/>
    </source>
</evidence>
<sequence length="866" mass="96152">MPGTNLTREEAQQRAKLLTVDSYEIDLDLSGAQEGGTFRSVTTVRFDVAENDAETDAENGTGNGTESFIDLVAPTVHEVTLNGDRLAVDEVFADSRIALPGLLEGRNILRVVADCAYTNTGEGLHRFVDPVDDQAYLYTQFEVPDARRVFASFEQPDLKATFRFTVRAPEGWTVISNSPTPEPRENVWAFEPTPRISSYITALIVGPYHAVHSVYEKDGQRVPLGIYCRPSLAEHLDADAIFEVTRQGFDWFQEKFDYAYPFEKYDQLFVPEFNAGAMENAGAVTIRDQYVFRSKVTDAAYEVRAETILHELAHMWFGDLVTMEWWNDLWLNESFATYTSIACQSAAPGSRWPHSWTTFANSMKTWAYRQDQLPSTHPIMADIRDLDDVLVNFDGITYAKGASVLKQLVAYVGEDAFFRGVQAYFKRHAFGNTRLSDLLGALEETSGRDLRTWSKAWLETAGINVLRPEIETDAEGIITSFAVRQEAPALPAGAQGEPTLRPHRIAIGAYDLDPGGKLVRGERVELDVDGELTAVPQLVGVRRPAVVLLNDDDLSYAKVRLDERSLAFVTEHLGDFAESLPRALCWASAWDMTRDAELPARDYLALVLSGIGKESDIGVVQSLQRQVKLAVDSYAAPASRETLLTRWTEATLAHLRAATPGGDHQLAWARAFAATARTPEQLDLLEGLLDGSQEIEGLAVDTELRWAFVQRLAAVGRFDEAEIGAEYERDRTAAGERHATSARAARPTEEAKAEAWASVVDSDKLPNAVQEAVIGGFVQSDQRELLAPYTDRYFEVLKDVWESRSHEMAQQIAVGLYPAVQVSEETLRRTDAWLTSAEPSAALRRLVSESRAGVERALRAQAADAR</sequence>
<evidence type="ECO:0000256" key="12">
    <source>
        <dbReference type="NCBIfam" id="TIGR02412"/>
    </source>
</evidence>
<evidence type="ECO:0000256" key="13">
    <source>
        <dbReference type="SAM" id="MobiDB-lite"/>
    </source>
</evidence>
<comment type="catalytic activity">
    <reaction evidence="1">
        <text>Release of an N-terminal amino acid, Xaa-|-Yaa- from a peptide, amide or arylamide. Xaa is preferably Ala, but may be most amino acids including Pro (slow action). When a terminal hydrophobic residue is followed by a prolyl residue, the two may be released as an intact Xaa-Pro dipeptide.</text>
        <dbReference type="EC" id="3.4.11.2"/>
    </reaction>
</comment>
<dbReference type="Pfam" id="PF11838">
    <property type="entry name" value="ERAP1_C"/>
    <property type="match status" value="1"/>
</dbReference>
<dbReference type="NCBIfam" id="TIGR02412">
    <property type="entry name" value="pepN_strep_liv"/>
    <property type="match status" value="1"/>
</dbReference>
<dbReference type="PRINTS" id="PR00756">
    <property type="entry name" value="ALADIPTASE"/>
</dbReference>
<dbReference type="InterPro" id="IPR014782">
    <property type="entry name" value="Peptidase_M1_dom"/>
</dbReference>
<feature type="region of interest" description="Disordered" evidence="13">
    <location>
        <begin position="729"/>
        <end position="748"/>
    </location>
</feature>